<organism evidence="11 12">
    <name type="scientific">Ranitomeya imitator</name>
    <name type="common">mimic poison frog</name>
    <dbReference type="NCBI Taxonomy" id="111125"/>
    <lineage>
        <taxon>Eukaryota</taxon>
        <taxon>Metazoa</taxon>
        <taxon>Chordata</taxon>
        <taxon>Craniata</taxon>
        <taxon>Vertebrata</taxon>
        <taxon>Euteleostomi</taxon>
        <taxon>Amphibia</taxon>
        <taxon>Batrachia</taxon>
        <taxon>Anura</taxon>
        <taxon>Neobatrachia</taxon>
        <taxon>Hyloidea</taxon>
        <taxon>Dendrobatidae</taxon>
        <taxon>Dendrobatinae</taxon>
        <taxon>Ranitomeya</taxon>
    </lineage>
</organism>
<evidence type="ECO:0000256" key="9">
    <source>
        <dbReference type="ARBA" id="ARBA00023329"/>
    </source>
</evidence>
<dbReference type="InterPro" id="IPR029431">
    <property type="entry name" value="TP53INP"/>
</dbReference>
<keyword evidence="9" id="KW-0968">Cytoplasmic vesicle</keyword>
<keyword evidence="3" id="KW-0963">Cytoplasm</keyword>
<dbReference type="Pfam" id="PF14839">
    <property type="entry name" value="DOR"/>
    <property type="match status" value="1"/>
</dbReference>
<keyword evidence="8" id="KW-0539">Nucleus</keyword>
<evidence type="ECO:0000256" key="8">
    <source>
        <dbReference type="ARBA" id="ARBA00023242"/>
    </source>
</evidence>
<dbReference type="Proteomes" id="UP001176940">
    <property type="component" value="Unassembled WGS sequence"/>
</dbReference>
<sequence>MFQKLNSMFVRDVPGVQEPELAEKDDDEWIVVDFIGKDVRSCGPPMLCGSIISFLSTGAQNWTQYSMYGLTRDLYRGSIMLSSCVSRPLLMHPMILFALAAAAWHWLLQFNARLMSVASLLANVCFPVNNCTRTPEEASSFEEIDRPHEDPVVTYAPGAFEQFDDISDSFYVHFDPCPMEESWFITPPPCFTAGELATMEVETSPLENLLIEHPSMSVYAVHNLCSKQTGDSEIQNASSLRLNPGHTNIAQHVHCFVATLSARLNPTKTIHFPKLSKPQMEKTLLNRKSLRRQNRIRGCRSHQVNHSRVIVHQPSQRRYNY</sequence>
<evidence type="ECO:0000256" key="6">
    <source>
        <dbReference type="ARBA" id="ARBA00023159"/>
    </source>
</evidence>
<evidence type="ECO:0000256" key="10">
    <source>
        <dbReference type="ARBA" id="ARBA00034306"/>
    </source>
</evidence>
<dbReference type="PANTHER" id="PTHR31671:SF0">
    <property type="entry name" value="TUMOR PROTEIN P53-INDUCIBLE NUCLEAR PROTEIN 1"/>
    <property type="match status" value="1"/>
</dbReference>
<accession>A0ABN9M6G1</accession>
<evidence type="ECO:0000256" key="7">
    <source>
        <dbReference type="ARBA" id="ARBA00023163"/>
    </source>
</evidence>
<gene>
    <name evidence="11" type="ORF">RIMI_LOCUS16502816</name>
</gene>
<keyword evidence="6" id="KW-0010">Activator</keyword>
<comment type="caution">
    <text evidence="11">The sequence shown here is derived from an EMBL/GenBank/DDBJ whole genome shotgun (WGS) entry which is preliminary data.</text>
</comment>
<keyword evidence="12" id="KW-1185">Reference proteome</keyword>
<keyword evidence="7" id="KW-0804">Transcription</keyword>
<evidence type="ECO:0008006" key="13">
    <source>
        <dbReference type="Google" id="ProtNLM"/>
    </source>
</evidence>
<evidence type="ECO:0000256" key="3">
    <source>
        <dbReference type="ARBA" id="ARBA00022490"/>
    </source>
</evidence>
<evidence type="ECO:0000313" key="12">
    <source>
        <dbReference type="Proteomes" id="UP001176940"/>
    </source>
</evidence>
<comment type="subcellular location">
    <subcellularLocation>
        <location evidence="2">Cytoplasm</location>
        <location evidence="2">Cytosol</location>
    </subcellularLocation>
    <subcellularLocation>
        <location evidence="1">Cytoplasmic vesicle</location>
        <location evidence="1">Autophagosome</location>
    </subcellularLocation>
    <subcellularLocation>
        <location evidence="10">Nucleus</location>
        <location evidence="10">Nuclear body</location>
    </subcellularLocation>
</comment>
<evidence type="ECO:0000313" key="11">
    <source>
        <dbReference type="EMBL" id="CAJ0958723.1"/>
    </source>
</evidence>
<protein>
    <recommendedName>
        <fullName evidence="13">Tumor protein p53-inducible nuclear protein 1</fullName>
    </recommendedName>
</protein>
<dbReference type="EMBL" id="CAUEEQ010046207">
    <property type="protein sequence ID" value="CAJ0958723.1"/>
    <property type="molecule type" value="Genomic_DNA"/>
</dbReference>
<evidence type="ECO:0000256" key="1">
    <source>
        <dbReference type="ARBA" id="ARBA00004419"/>
    </source>
</evidence>
<evidence type="ECO:0000256" key="4">
    <source>
        <dbReference type="ARBA" id="ARBA00023006"/>
    </source>
</evidence>
<keyword evidence="5" id="KW-0805">Transcription regulation</keyword>
<proteinExistence type="predicted"/>
<keyword evidence="4" id="KW-0072">Autophagy</keyword>
<evidence type="ECO:0000256" key="5">
    <source>
        <dbReference type="ARBA" id="ARBA00023015"/>
    </source>
</evidence>
<name>A0ABN9M6G1_9NEOB</name>
<reference evidence="11" key="1">
    <citation type="submission" date="2023-07" db="EMBL/GenBank/DDBJ databases">
        <authorList>
            <person name="Stuckert A."/>
        </authorList>
    </citation>
    <scope>NUCLEOTIDE SEQUENCE</scope>
</reference>
<evidence type="ECO:0000256" key="2">
    <source>
        <dbReference type="ARBA" id="ARBA00004514"/>
    </source>
</evidence>
<dbReference type="PANTHER" id="PTHR31671">
    <property type="entry name" value="DIABETES AND OBESITY REGULATED, ISOFORM G"/>
    <property type="match status" value="1"/>
</dbReference>